<keyword evidence="4" id="KW-1185">Reference proteome</keyword>
<evidence type="ECO:0000256" key="1">
    <source>
        <dbReference type="SAM" id="MobiDB-lite"/>
    </source>
</evidence>
<evidence type="ECO:0008006" key="5">
    <source>
        <dbReference type="Google" id="ProtNLM"/>
    </source>
</evidence>
<evidence type="ECO:0000313" key="4">
    <source>
        <dbReference type="Proteomes" id="UP001204151"/>
    </source>
</evidence>
<feature type="compositionally biased region" description="Low complexity" evidence="1">
    <location>
        <begin position="73"/>
        <end position="86"/>
    </location>
</feature>
<feature type="signal peptide" evidence="2">
    <location>
        <begin position="1"/>
        <end position="21"/>
    </location>
</feature>
<evidence type="ECO:0000313" key="3">
    <source>
        <dbReference type="EMBL" id="MCS0581919.1"/>
    </source>
</evidence>
<dbReference type="Proteomes" id="UP001204151">
    <property type="component" value="Unassembled WGS sequence"/>
</dbReference>
<evidence type="ECO:0000256" key="2">
    <source>
        <dbReference type="SAM" id="SignalP"/>
    </source>
</evidence>
<keyword evidence="2" id="KW-0732">Signal</keyword>
<sequence length="86" mass="8867">MNRIVPSALAAAAIALLSGCAADATQSQQQQPADKYLDASYTPTGTLIPRKASKGAADNVTVADKQALENDRNNNNGANNWAGGTH</sequence>
<protein>
    <recommendedName>
        <fullName evidence="5">Lipoprotein</fullName>
    </recommendedName>
</protein>
<feature type="chain" id="PRO_5045326974" description="Lipoprotein" evidence="2">
    <location>
        <begin position="22"/>
        <end position="86"/>
    </location>
</feature>
<organism evidence="3 4">
    <name type="scientific">Massilia pinisoli</name>
    <dbReference type="NCBI Taxonomy" id="1772194"/>
    <lineage>
        <taxon>Bacteria</taxon>
        <taxon>Pseudomonadati</taxon>
        <taxon>Pseudomonadota</taxon>
        <taxon>Betaproteobacteria</taxon>
        <taxon>Burkholderiales</taxon>
        <taxon>Oxalobacteraceae</taxon>
        <taxon>Telluria group</taxon>
        <taxon>Massilia</taxon>
    </lineage>
</organism>
<reference evidence="3 4" key="1">
    <citation type="submission" date="2022-08" db="EMBL/GenBank/DDBJ databases">
        <title>Reclassification of Massilia species as members of the genera Telluria, Duganella, Pseudoduganella, Mokoshia gen. nov. and Zemynaea gen. nov. using orthogonal and non-orthogonal genome-based approaches.</title>
        <authorList>
            <person name="Bowman J.P."/>
        </authorList>
    </citation>
    <scope>NUCLEOTIDE SEQUENCE [LARGE SCALE GENOMIC DNA]</scope>
    <source>
        <strain evidence="3 4">JCM 31316</strain>
    </source>
</reference>
<dbReference type="RefSeq" id="WP_258816487.1">
    <property type="nucleotide sequence ID" value="NZ_JANUGW010000005.1"/>
</dbReference>
<dbReference type="EMBL" id="JANUGW010000005">
    <property type="protein sequence ID" value="MCS0581919.1"/>
    <property type="molecule type" value="Genomic_DNA"/>
</dbReference>
<name>A0ABT1ZPV0_9BURK</name>
<dbReference type="PROSITE" id="PS51257">
    <property type="entry name" value="PROKAR_LIPOPROTEIN"/>
    <property type="match status" value="1"/>
</dbReference>
<accession>A0ABT1ZPV0</accession>
<comment type="caution">
    <text evidence="3">The sequence shown here is derived from an EMBL/GenBank/DDBJ whole genome shotgun (WGS) entry which is preliminary data.</text>
</comment>
<feature type="region of interest" description="Disordered" evidence="1">
    <location>
        <begin position="64"/>
        <end position="86"/>
    </location>
</feature>
<proteinExistence type="predicted"/>
<gene>
    <name evidence="3" type="ORF">NX784_09975</name>
</gene>